<accession>A0A9J9Q7B5</accession>
<sequence length="305" mass="33166">MIGMQVAFTPGCKATTPYHWPMIFSPLVRLLLTALALVWIAGCTTPPEQPQPTSGAETAWDSQLERWPPVDALLLGEQHDAAAHQQWQRHTVQWLAVRQRLAALVLEMAPEGAGTDGLPPDAGAAQVRAALQWDEQAWPWDRYAPVVMAAVAAGVPVRGGNLPRSQMPQAMRDTALDTHLPPAALARQRTAIEEGHCGLVPAQRLMPMVRIQLARDARMARAVQAAHRPGRTVLLVAGFGHVQRSLGVPTWLPSDFMSKVAIAQAGQARAAIENEADYIHRTPALTPHDPCAELRERWPGPPPAP</sequence>
<dbReference type="EMBL" id="CP001392">
    <property type="protein sequence ID" value="ACM31905.1"/>
    <property type="molecule type" value="Genomic_DNA"/>
</dbReference>
<organism evidence="3 4">
    <name type="scientific">Acidovorax ebreus (strain TPSY)</name>
    <name type="common">Diaphorobacter sp. (strain TPSY)</name>
    <dbReference type="NCBI Taxonomy" id="535289"/>
    <lineage>
        <taxon>Bacteria</taxon>
        <taxon>Pseudomonadati</taxon>
        <taxon>Pseudomonadota</taxon>
        <taxon>Betaproteobacteria</taxon>
        <taxon>Burkholderiales</taxon>
        <taxon>Comamonadaceae</taxon>
        <taxon>Diaphorobacter</taxon>
    </lineage>
</organism>
<gene>
    <name evidence="3" type="ordered locus">Dtpsy_0421</name>
</gene>
<dbReference type="InterPro" id="IPR007314">
    <property type="entry name" value="Cofac_haem-bd_dom"/>
</dbReference>
<dbReference type="Pfam" id="PF04187">
    <property type="entry name" value="Cofac_haem_bdg"/>
    <property type="match status" value="1"/>
</dbReference>
<protein>
    <recommendedName>
        <fullName evidence="2">Haem-binding uptake Tiki superfamily ChaN domain-containing protein</fullName>
    </recommendedName>
</protein>
<evidence type="ECO:0000256" key="1">
    <source>
        <dbReference type="SAM" id="MobiDB-lite"/>
    </source>
</evidence>
<dbReference type="Gene3D" id="3.40.50.11550">
    <property type="match status" value="1"/>
</dbReference>
<dbReference type="SUPFAM" id="SSF159501">
    <property type="entry name" value="EreA/ChaN-like"/>
    <property type="match status" value="1"/>
</dbReference>
<dbReference type="KEGG" id="dia:Dtpsy_0421"/>
<evidence type="ECO:0000259" key="2">
    <source>
        <dbReference type="Pfam" id="PF04187"/>
    </source>
</evidence>
<feature type="domain" description="Haem-binding uptake Tiki superfamily ChaN" evidence="2">
    <location>
        <begin position="67"/>
        <end position="252"/>
    </location>
</feature>
<name>A0A9J9Q7B5_ACIET</name>
<feature type="region of interest" description="Disordered" evidence="1">
    <location>
        <begin position="281"/>
        <end position="305"/>
    </location>
</feature>
<dbReference type="AlphaFoldDB" id="A0A9J9Q7B5"/>
<keyword evidence="4" id="KW-1185">Reference proteome</keyword>
<dbReference type="Proteomes" id="UP000000450">
    <property type="component" value="Chromosome"/>
</dbReference>
<proteinExistence type="predicted"/>
<dbReference type="Gene3D" id="1.10.8.760">
    <property type="entry name" value="Haem-binding uptake, Tiki superfamily, ChaN, domain 2"/>
    <property type="match status" value="1"/>
</dbReference>
<reference evidence="3 4" key="1">
    <citation type="journal article" date="2010" name="J. Bacteriol.">
        <title>Completed genome sequence of the anaerobic iron-oxidizing bacterium Acidovorax ebreus strain TPSY.</title>
        <authorList>
            <person name="Byrne-Bailey K.G."/>
            <person name="Weber K.A."/>
            <person name="Chair A.H."/>
            <person name="Bose S."/>
            <person name="Knox T."/>
            <person name="Spanbauer T.L."/>
            <person name="Chertkov O."/>
            <person name="Coates J.D."/>
        </authorList>
    </citation>
    <scope>NUCLEOTIDE SEQUENCE [LARGE SCALE GENOMIC DNA]</scope>
    <source>
        <strain evidence="3 4">TPSY</strain>
    </source>
</reference>
<evidence type="ECO:0000313" key="4">
    <source>
        <dbReference type="Proteomes" id="UP000000450"/>
    </source>
</evidence>
<evidence type="ECO:0000313" key="3">
    <source>
        <dbReference type="EMBL" id="ACM31905.1"/>
    </source>
</evidence>